<keyword evidence="4" id="KW-1185">Reference proteome</keyword>
<feature type="region of interest" description="Disordered" evidence="1">
    <location>
        <begin position="1"/>
        <end position="21"/>
    </location>
</feature>
<dbReference type="InterPro" id="IPR009677">
    <property type="entry name" value="DUF1266"/>
</dbReference>
<evidence type="ECO:0000313" key="4">
    <source>
        <dbReference type="Proteomes" id="UP001501358"/>
    </source>
</evidence>
<dbReference type="Pfam" id="PF06889">
    <property type="entry name" value="DUF1266"/>
    <property type="match status" value="1"/>
</dbReference>
<evidence type="ECO:0000313" key="3">
    <source>
        <dbReference type="EMBL" id="GAA2504641.1"/>
    </source>
</evidence>
<name>A0ABP6A1E6_9ACTN</name>
<evidence type="ECO:0000259" key="2">
    <source>
        <dbReference type="Pfam" id="PF06889"/>
    </source>
</evidence>
<accession>A0ABP6A1E6</accession>
<protein>
    <submittedName>
        <fullName evidence="3">DUF1266 domain-containing protein</fullName>
    </submittedName>
</protein>
<feature type="compositionally biased region" description="Basic and acidic residues" evidence="1">
    <location>
        <begin position="57"/>
        <end position="80"/>
    </location>
</feature>
<dbReference type="RefSeq" id="WP_344385255.1">
    <property type="nucleotide sequence ID" value="NZ_BAAATA010000036.1"/>
</dbReference>
<feature type="domain" description="DUF1266" evidence="2">
    <location>
        <begin position="209"/>
        <end position="402"/>
    </location>
</feature>
<comment type="caution">
    <text evidence="3">The sequence shown here is derived from an EMBL/GenBank/DDBJ whole genome shotgun (WGS) entry which is preliminary data.</text>
</comment>
<sequence>MFGPGHRQWTPSSPPLADFLPPGPLEARLAEAARARSDEPYLQLLAGHRLFVQVPHGRTDHGRTDGEDRPPGPDLLHTRGTDRALPLWTRGTLPPAEPGHVFLSRDCAGLFGQLRGGRIVVAPETPAERRLTATPENHRTLLRLERERPHLDGGCHGHTGALLHRSSWPVHGVLAQSLALGAHIAVHNGLPWNELGDCWHGYEEDRELLRESWGVHSPEGWRKAVDDLLDRHGGDRATEVALVARLRAVACGSRPRDVDVWDEQLGLVCLEAGLPPEALDQLRARARRVARYEARFRADGLLPADGFVTSVRGYDYGRAVNMARWGLAARYADRAAAEEAVLRAGRMARNRYTSWAAFSAGYVLGRVLRFDDEEFGEWYGHGLGPHRVLTGDPASPWRSLDWRLPAR</sequence>
<feature type="region of interest" description="Disordered" evidence="1">
    <location>
        <begin position="56"/>
        <end position="80"/>
    </location>
</feature>
<evidence type="ECO:0000256" key="1">
    <source>
        <dbReference type="SAM" id="MobiDB-lite"/>
    </source>
</evidence>
<dbReference type="Proteomes" id="UP001501358">
    <property type="component" value="Unassembled WGS sequence"/>
</dbReference>
<gene>
    <name evidence="3" type="ORF">GCM10010406_46610</name>
</gene>
<proteinExistence type="predicted"/>
<organism evidence="3 4">
    <name type="scientific">Streptomyces thermolineatus</name>
    <dbReference type="NCBI Taxonomy" id="44033"/>
    <lineage>
        <taxon>Bacteria</taxon>
        <taxon>Bacillati</taxon>
        <taxon>Actinomycetota</taxon>
        <taxon>Actinomycetes</taxon>
        <taxon>Kitasatosporales</taxon>
        <taxon>Streptomycetaceae</taxon>
        <taxon>Streptomyces</taxon>
    </lineage>
</organism>
<dbReference type="EMBL" id="BAAATA010000036">
    <property type="protein sequence ID" value="GAA2504641.1"/>
    <property type="molecule type" value="Genomic_DNA"/>
</dbReference>
<reference evidence="4" key="1">
    <citation type="journal article" date="2019" name="Int. J. Syst. Evol. Microbiol.">
        <title>The Global Catalogue of Microorganisms (GCM) 10K type strain sequencing project: providing services to taxonomists for standard genome sequencing and annotation.</title>
        <authorList>
            <consortium name="The Broad Institute Genomics Platform"/>
            <consortium name="The Broad Institute Genome Sequencing Center for Infectious Disease"/>
            <person name="Wu L."/>
            <person name="Ma J."/>
        </authorList>
    </citation>
    <scope>NUCLEOTIDE SEQUENCE [LARGE SCALE GENOMIC DNA]</scope>
    <source>
        <strain evidence="4">JCM 6307</strain>
    </source>
</reference>